<dbReference type="Proteomes" id="UP000735302">
    <property type="component" value="Unassembled WGS sequence"/>
</dbReference>
<gene>
    <name evidence="1" type="ORF">PoB_006874200</name>
</gene>
<reference evidence="1 2" key="1">
    <citation type="journal article" date="2021" name="Elife">
        <title>Chloroplast acquisition without the gene transfer in kleptoplastic sea slugs, Plakobranchus ocellatus.</title>
        <authorList>
            <person name="Maeda T."/>
            <person name="Takahashi S."/>
            <person name="Yoshida T."/>
            <person name="Shimamura S."/>
            <person name="Takaki Y."/>
            <person name="Nagai Y."/>
            <person name="Toyoda A."/>
            <person name="Suzuki Y."/>
            <person name="Arimoto A."/>
            <person name="Ishii H."/>
            <person name="Satoh N."/>
            <person name="Nishiyama T."/>
            <person name="Hasebe M."/>
            <person name="Maruyama T."/>
            <person name="Minagawa J."/>
            <person name="Obokata J."/>
            <person name="Shigenobu S."/>
        </authorList>
    </citation>
    <scope>NUCLEOTIDE SEQUENCE [LARGE SCALE GENOMIC DNA]</scope>
</reference>
<keyword evidence="1" id="KW-0808">Transferase</keyword>
<evidence type="ECO:0000313" key="1">
    <source>
        <dbReference type="EMBL" id="GFO42237.1"/>
    </source>
</evidence>
<keyword evidence="1" id="KW-0695">RNA-directed DNA polymerase</keyword>
<dbReference type="GO" id="GO:0003964">
    <property type="term" value="F:RNA-directed DNA polymerase activity"/>
    <property type="evidence" value="ECO:0007669"/>
    <property type="project" value="UniProtKB-KW"/>
</dbReference>
<organism evidence="1 2">
    <name type="scientific">Plakobranchus ocellatus</name>
    <dbReference type="NCBI Taxonomy" id="259542"/>
    <lineage>
        <taxon>Eukaryota</taxon>
        <taxon>Metazoa</taxon>
        <taxon>Spiralia</taxon>
        <taxon>Lophotrochozoa</taxon>
        <taxon>Mollusca</taxon>
        <taxon>Gastropoda</taxon>
        <taxon>Heterobranchia</taxon>
        <taxon>Euthyneura</taxon>
        <taxon>Panpulmonata</taxon>
        <taxon>Sacoglossa</taxon>
        <taxon>Placobranchoidea</taxon>
        <taxon>Plakobranchidae</taxon>
        <taxon>Plakobranchus</taxon>
    </lineage>
</organism>
<name>A0AAV4DDA6_9GAST</name>
<dbReference type="AlphaFoldDB" id="A0AAV4DDA6"/>
<keyword evidence="1" id="KW-0548">Nucleotidyltransferase</keyword>
<proteinExistence type="predicted"/>
<evidence type="ECO:0000313" key="2">
    <source>
        <dbReference type="Proteomes" id="UP000735302"/>
    </source>
</evidence>
<keyword evidence="2" id="KW-1185">Reference proteome</keyword>
<accession>A0AAV4DDA6</accession>
<comment type="caution">
    <text evidence="1">The sequence shown here is derived from an EMBL/GenBank/DDBJ whole genome shotgun (WGS) entry which is preliminary data.</text>
</comment>
<protein>
    <submittedName>
        <fullName evidence="1">RNA-directed DNA polymerase from mobile element jockey-like protein</fullName>
    </submittedName>
</protein>
<sequence length="117" mass="12968">MFDELYLLFISASDSSLGGPSLKTGKCASVAVSYSPISITSVISKTMERMMNARLYHNLEQSACLDEPQSGFQRHRTSVAQLVHFTQRVIKARQAKSHTVSVHMQKSRIECGTALCM</sequence>
<dbReference type="EMBL" id="BLXT01007768">
    <property type="protein sequence ID" value="GFO42237.1"/>
    <property type="molecule type" value="Genomic_DNA"/>
</dbReference>